<evidence type="ECO:0000256" key="1">
    <source>
        <dbReference type="ARBA" id="ARBA00022448"/>
    </source>
</evidence>
<keyword evidence="1 10" id="KW-0813">Transport</keyword>
<keyword evidence="7 10" id="KW-0249">Electron transport</keyword>
<feature type="transmembrane region" description="Helical" evidence="10">
    <location>
        <begin position="260"/>
        <end position="279"/>
    </location>
</feature>
<sequence length="320" mass="33869">MANFVVSGTPHVRSKESIQSIMRDVIIALVPATVMGIFYFGVKALILVVATIVSAVFFEWLYQKIMKKPVTISDLSAVVTGLLLALNLPVAAPVWVAVVGSAFAIIFAKQLFGGLGQNFINPALAGRAFLVASYPTEMTTWTSAGNFGVDAVSVATPLAQLKGGVMPDASFADVLIGNIGGCIGETCAIALIIGGIYLIVKHVISWKVPVIYIATVFILTALIGRNGLRVPAYEIFTGGLMIGAFFMATDYASSPVTPKGQIIFAVGCGLLTTLIRIFGGYPEGVSYSILIMNLCVPLIERFTEPTIFGALPKVKEAKKA</sequence>
<protein>
    <recommendedName>
        <fullName evidence="10">Ion-translocating oxidoreductase complex subunit D</fullName>
        <ecNumber evidence="10">7.-.-.-</ecNumber>
    </recommendedName>
    <alternativeName>
        <fullName evidence="10">Rnf electron transport complex subunit D</fullName>
    </alternativeName>
</protein>
<dbReference type="OrthoDB" id="9776359at2"/>
<dbReference type="PANTHER" id="PTHR30578">
    <property type="entry name" value="ELECTRON TRANSPORT COMPLEX PROTEIN RNFD"/>
    <property type="match status" value="1"/>
</dbReference>
<keyword evidence="4 10" id="KW-0288">FMN</keyword>
<dbReference type="GO" id="GO:0055085">
    <property type="term" value="P:transmembrane transport"/>
    <property type="evidence" value="ECO:0007669"/>
    <property type="project" value="InterPro"/>
</dbReference>
<dbReference type="GO" id="GO:0005886">
    <property type="term" value="C:plasma membrane"/>
    <property type="evidence" value="ECO:0007669"/>
    <property type="project" value="UniProtKB-SubCell"/>
</dbReference>
<dbReference type="RefSeq" id="WP_066083468.1">
    <property type="nucleotide sequence ID" value="NZ_LRVM01000001.1"/>
</dbReference>
<dbReference type="PATRIC" id="fig|36847.3.peg.168"/>
<name>A0A136WI32_9FIRM</name>
<dbReference type="HAMAP" id="MF_00462">
    <property type="entry name" value="RsxD_RnfD"/>
    <property type="match status" value="1"/>
</dbReference>
<comment type="similarity">
    <text evidence="10">Belongs to the NqrB/RnfD family.</text>
</comment>
<keyword evidence="10" id="KW-1003">Cell membrane</keyword>
<evidence type="ECO:0000256" key="6">
    <source>
        <dbReference type="ARBA" id="ARBA00022967"/>
    </source>
</evidence>
<evidence type="ECO:0000313" key="11">
    <source>
        <dbReference type="EMBL" id="KXL54040.1"/>
    </source>
</evidence>
<dbReference type="Proteomes" id="UP000070539">
    <property type="component" value="Unassembled WGS sequence"/>
</dbReference>
<dbReference type="PANTHER" id="PTHR30578:SF0">
    <property type="entry name" value="ION-TRANSLOCATING OXIDOREDUCTASE COMPLEX SUBUNIT D"/>
    <property type="match status" value="1"/>
</dbReference>
<evidence type="ECO:0000256" key="7">
    <source>
        <dbReference type="ARBA" id="ARBA00022982"/>
    </source>
</evidence>
<dbReference type="Pfam" id="PF03116">
    <property type="entry name" value="NQR2_RnfD_RnfE"/>
    <property type="match status" value="1"/>
</dbReference>
<keyword evidence="3 10" id="KW-0285">Flavoprotein</keyword>
<evidence type="ECO:0000256" key="8">
    <source>
        <dbReference type="ARBA" id="ARBA00022989"/>
    </source>
</evidence>
<keyword evidence="2 10" id="KW-0597">Phosphoprotein</keyword>
<evidence type="ECO:0000256" key="4">
    <source>
        <dbReference type="ARBA" id="ARBA00022643"/>
    </source>
</evidence>
<evidence type="ECO:0000256" key="10">
    <source>
        <dbReference type="HAMAP-Rule" id="MF_00462"/>
    </source>
</evidence>
<evidence type="ECO:0000256" key="3">
    <source>
        <dbReference type="ARBA" id="ARBA00022630"/>
    </source>
</evidence>
<dbReference type="AlphaFoldDB" id="A0A136WI32"/>
<dbReference type="STRING" id="36847.CLNEO_01360"/>
<reference evidence="11 12" key="1">
    <citation type="submission" date="2016-01" db="EMBL/GenBank/DDBJ databases">
        <title>Genome sequence of Clostridium neopropionicum X4, DSM-3847.</title>
        <authorList>
            <person name="Poehlein A."/>
            <person name="Beck M.H."/>
            <person name="Bengelsdorf F.R."/>
            <person name="Daniel R."/>
            <person name="Duerre P."/>
        </authorList>
    </citation>
    <scope>NUCLEOTIDE SEQUENCE [LARGE SCALE GENOMIC DNA]</scope>
    <source>
        <strain evidence="11 12">DSM-3847</strain>
    </source>
</reference>
<evidence type="ECO:0000256" key="9">
    <source>
        <dbReference type="ARBA" id="ARBA00023136"/>
    </source>
</evidence>
<dbReference type="InterPro" id="IPR004338">
    <property type="entry name" value="NqrB/RnfD"/>
</dbReference>
<evidence type="ECO:0000256" key="5">
    <source>
        <dbReference type="ARBA" id="ARBA00022692"/>
    </source>
</evidence>
<feature type="transmembrane region" description="Helical" evidence="10">
    <location>
        <begin position="21"/>
        <end position="39"/>
    </location>
</feature>
<feature type="transmembrane region" description="Helical" evidence="10">
    <location>
        <begin position="82"/>
        <end position="108"/>
    </location>
</feature>
<evidence type="ECO:0000256" key="2">
    <source>
        <dbReference type="ARBA" id="ARBA00022553"/>
    </source>
</evidence>
<dbReference type="GO" id="GO:0022900">
    <property type="term" value="P:electron transport chain"/>
    <property type="evidence" value="ECO:0007669"/>
    <property type="project" value="UniProtKB-UniRule"/>
</dbReference>
<comment type="caution">
    <text evidence="11">The sequence shown here is derived from an EMBL/GenBank/DDBJ whole genome shotgun (WGS) entry which is preliminary data.</text>
</comment>
<accession>A0A136WI32</accession>
<feature type="transmembrane region" description="Helical" evidence="10">
    <location>
        <begin position="206"/>
        <end position="224"/>
    </location>
</feature>
<keyword evidence="8 10" id="KW-1133">Transmembrane helix</keyword>
<comment type="subcellular location">
    <subcellularLocation>
        <location evidence="10">Cell membrane</location>
        <topology evidence="10">Multi-pass membrane protein</topology>
    </subcellularLocation>
</comment>
<gene>
    <name evidence="11" type="primary">rsxD</name>
    <name evidence="10" type="synonym">rnfD</name>
    <name evidence="11" type="ORF">CLNEO_01360</name>
</gene>
<evidence type="ECO:0000313" key="12">
    <source>
        <dbReference type="Proteomes" id="UP000070539"/>
    </source>
</evidence>
<dbReference type="NCBIfam" id="TIGR01946">
    <property type="entry name" value="rnfD"/>
    <property type="match status" value="1"/>
</dbReference>
<comment type="function">
    <text evidence="10">Part of a membrane-bound complex that couples electron transfer with translocation of ions across the membrane.</text>
</comment>
<feature type="transmembrane region" description="Helical" evidence="10">
    <location>
        <begin position="230"/>
        <end position="248"/>
    </location>
</feature>
<feature type="transmembrane region" description="Helical" evidence="10">
    <location>
        <begin position="175"/>
        <end position="199"/>
    </location>
</feature>
<comment type="cofactor">
    <cofactor evidence="10">
        <name>FMN</name>
        <dbReference type="ChEBI" id="CHEBI:58210"/>
    </cofactor>
</comment>
<keyword evidence="12" id="KW-1185">Reference proteome</keyword>
<keyword evidence="5 10" id="KW-0812">Transmembrane</keyword>
<proteinExistence type="inferred from homology"/>
<feature type="modified residue" description="FMN phosphoryl threonine" evidence="10">
    <location>
        <position position="156"/>
    </location>
</feature>
<keyword evidence="6 10" id="KW-1278">Translocase</keyword>
<keyword evidence="9 10" id="KW-0472">Membrane</keyword>
<feature type="transmembrane region" description="Helical" evidence="10">
    <location>
        <begin position="45"/>
        <end position="62"/>
    </location>
</feature>
<dbReference type="InterPro" id="IPR011303">
    <property type="entry name" value="RnfD_bac"/>
</dbReference>
<organism evidence="11 12">
    <name type="scientific">Anaerotignum neopropionicum</name>
    <dbReference type="NCBI Taxonomy" id="36847"/>
    <lineage>
        <taxon>Bacteria</taxon>
        <taxon>Bacillati</taxon>
        <taxon>Bacillota</taxon>
        <taxon>Clostridia</taxon>
        <taxon>Lachnospirales</taxon>
        <taxon>Anaerotignaceae</taxon>
        <taxon>Anaerotignum</taxon>
    </lineage>
</organism>
<dbReference type="EC" id="7.-.-.-" evidence="10"/>
<dbReference type="EMBL" id="LRVM01000001">
    <property type="protein sequence ID" value="KXL54040.1"/>
    <property type="molecule type" value="Genomic_DNA"/>
</dbReference>
<comment type="subunit">
    <text evidence="10">The complex is composed of six subunits: RnfA, RnfB, RnfC, RnfD, RnfE and RnfG.</text>
</comment>